<sequence length="212" mass="23679">MLEALKYVPILSTDSLIRLPAFLLATVVTDTKSEAILRLTTSNDTGRYDRPGFAVPLHMKISSGMFIGTRLPEPAYLPPNWSAHVHPEGQIYFSRRGSPSVVTEAYLYRPETLDKVTHWIKKIEDIAAGKNFPISEHLELFIKIEGEGGRSWMEDIDTDALGLPPVVSVSQLNLCLEELYWGHVEFFPMHMSLPTNALDSLLCVLTHAICGT</sequence>
<comment type="caution">
    <text evidence="1">The sequence shown here is derived from an EMBL/GenBank/DDBJ whole genome shotgun (WGS) entry which is preliminary data.</text>
</comment>
<accession>A0AAD7N870</accession>
<organism evidence="1 2">
    <name type="scientific">Mycena metata</name>
    <dbReference type="NCBI Taxonomy" id="1033252"/>
    <lineage>
        <taxon>Eukaryota</taxon>
        <taxon>Fungi</taxon>
        <taxon>Dikarya</taxon>
        <taxon>Basidiomycota</taxon>
        <taxon>Agaricomycotina</taxon>
        <taxon>Agaricomycetes</taxon>
        <taxon>Agaricomycetidae</taxon>
        <taxon>Agaricales</taxon>
        <taxon>Marasmiineae</taxon>
        <taxon>Mycenaceae</taxon>
        <taxon>Mycena</taxon>
    </lineage>
</organism>
<reference evidence="1" key="1">
    <citation type="submission" date="2023-03" db="EMBL/GenBank/DDBJ databases">
        <title>Massive genome expansion in bonnet fungi (Mycena s.s.) driven by repeated elements and novel gene families across ecological guilds.</title>
        <authorList>
            <consortium name="Lawrence Berkeley National Laboratory"/>
            <person name="Harder C.B."/>
            <person name="Miyauchi S."/>
            <person name="Viragh M."/>
            <person name="Kuo A."/>
            <person name="Thoen E."/>
            <person name="Andreopoulos B."/>
            <person name="Lu D."/>
            <person name="Skrede I."/>
            <person name="Drula E."/>
            <person name="Henrissat B."/>
            <person name="Morin E."/>
            <person name="Kohler A."/>
            <person name="Barry K."/>
            <person name="LaButti K."/>
            <person name="Morin E."/>
            <person name="Salamov A."/>
            <person name="Lipzen A."/>
            <person name="Mereny Z."/>
            <person name="Hegedus B."/>
            <person name="Baldrian P."/>
            <person name="Stursova M."/>
            <person name="Weitz H."/>
            <person name="Taylor A."/>
            <person name="Grigoriev I.V."/>
            <person name="Nagy L.G."/>
            <person name="Martin F."/>
            <person name="Kauserud H."/>
        </authorList>
    </citation>
    <scope>NUCLEOTIDE SEQUENCE</scope>
    <source>
        <strain evidence="1">CBHHK182m</strain>
    </source>
</reference>
<keyword evidence="2" id="KW-1185">Reference proteome</keyword>
<gene>
    <name evidence="1" type="ORF">B0H16DRAFT_1887743</name>
</gene>
<evidence type="ECO:0000313" key="2">
    <source>
        <dbReference type="Proteomes" id="UP001215598"/>
    </source>
</evidence>
<dbReference type="Proteomes" id="UP001215598">
    <property type="component" value="Unassembled WGS sequence"/>
</dbReference>
<dbReference type="AlphaFoldDB" id="A0AAD7N870"/>
<name>A0AAD7N870_9AGAR</name>
<evidence type="ECO:0000313" key="1">
    <source>
        <dbReference type="EMBL" id="KAJ7750907.1"/>
    </source>
</evidence>
<dbReference type="EMBL" id="JARKIB010000064">
    <property type="protein sequence ID" value="KAJ7750907.1"/>
    <property type="molecule type" value="Genomic_DNA"/>
</dbReference>
<protein>
    <submittedName>
        <fullName evidence="1">Uncharacterized protein</fullName>
    </submittedName>
</protein>
<proteinExistence type="predicted"/>